<keyword evidence="1" id="KW-0677">Repeat</keyword>
<dbReference type="InterPro" id="IPR002110">
    <property type="entry name" value="Ankyrin_rpt"/>
</dbReference>
<dbReference type="PANTHER" id="PTHR24198">
    <property type="entry name" value="ANKYRIN REPEAT AND PROTEIN KINASE DOMAIN-CONTAINING PROTEIN"/>
    <property type="match status" value="1"/>
</dbReference>
<dbReference type="PRINTS" id="PR01415">
    <property type="entry name" value="ANKYRIN"/>
</dbReference>
<feature type="compositionally biased region" description="Low complexity" evidence="4">
    <location>
        <begin position="130"/>
        <end position="143"/>
    </location>
</feature>
<dbReference type="SUPFAM" id="SSF48403">
    <property type="entry name" value="Ankyrin repeat"/>
    <property type="match status" value="1"/>
</dbReference>
<feature type="repeat" description="ANK" evidence="3">
    <location>
        <begin position="345"/>
        <end position="377"/>
    </location>
</feature>
<organism evidence="5 6">
    <name type="scientific">Penicillium oxalicum (strain 114-2 / CGMCC 5302)</name>
    <name type="common">Penicillium decumbens</name>
    <dbReference type="NCBI Taxonomy" id="933388"/>
    <lineage>
        <taxon>Eukaryota</taxon>
        <taxon>Fungi</taxon>
        <taxon>Dikarya</taxon>
        <taxon>Ascomycota</taxon>
        <taxon>Pezizomycotina</taxon>
        <taxon>Eurotiomycetes</taxon>
        <taxon>Eurotiomycetidae</taxon>
        <taxon>Eurotiales</taxon>
        <taxon>Aspergillaceae</taxon>
        <taxon>Penicillium</taxon>
    </lineage>
</organism>
<dbReference type="PROSITE" id="PS50297">
    <property type="entry name" value="ANK_REP_REGION"/>
    <property type="match status" value="4"/>
</dbReference>
<dbReference type="Proteomes" id="UP000019376">
    <property type="component" value="Unassembled WGS sequence"/>
</dbReference>
<accession>S7ZC54</accession>
<dbReference type="Pfam" id="PF00023">
    <property type="entry name" value="Ank"/>
    <property type="match status" value="1"/>
</dbReference>
<dbReference type="STRING" id="933388.S7ZC54"/>
<evidence type="ECO:0000256" key="3">
    <source>
        <dbReference type="PROSITE-ProRule" id="PRU00023"/>
    </source>
</evidence>
<keyword evidence="6" id="KW-1185">Reference proteome</keyword>
<dbReference type="Pfam" id="PF12796">
    <property type="entry name" value="Ank_2"/>
    <property type="match status" value="1"/>
</dbReference>
<evidence type="ECO:0000256" key="1">
    <source>
        <dbReference type="ARBA" id="ARBA00022737"/>
    </source>
</evidence>
<protein>
    <submittedName>
        <fullName evidence="5">Uncharacterized protein</fullName>
    </submittedName>
</protein>
<dbReference type="AlphaFoldDB" id="S7ZC54"/>
<evidence type="ECO:0000256" key="2">
    <source>
        <dbReference type="ARBA" id="ARBA00023043"/>
    </source>
</evidence>
<dbReference type="PROSITE" id="PS50088">
    <property type="entry name" value="ANK_REPEAT"/>
    <property type="match status" value="4"/>
</dbReference>
<feature type="repeat" description="ANK" evidence="3">
    <location>
        <begin position="311"/>
        <end position="343"/>
    </location>
</feature>
<evidence type="ECO:0000313" key="5">
    <source>
        <dbReference type="EMBL" id="EPS26286.1"/>
    </source>
</evidence>
<feature type="compositionally biased region" description="Basic and acidic residues" evidence="4">
    <location>
        <begin position="53"/>
        <end position="62"/>
    </location>
</feature>
<dbReference type="CDD" id="cd14688">
    <property type="entry name" value="bZIP_YAP"/>
    <property type="match status" value="1"/>
</dbReference>
<feature type="repeat" description="ANK" evidence="3">
    <location>
        <begin position="241"/>
        <end position="273"/>
    </location>
</feature>
<dbReference type="InterPro" id="IPR036770">
    <property type="entry name" value="Ankyrin_rpt-contain_sf"/>
</dbReference>
<reference evidence="5 6" key="1">
    <citation type="journal article" date="2013" name="PLoS ONE">
        <title>Genomic and secretomic analyses reveal unique features of the lignocellulolytic enzyme system of Penicillium decumbens.</title>
        <authorList>
            <person name="Liu G."/>
            <person name="Zhang L."/>
            <person name="Wei X."/>
            <person name="Zou G."/>
            <person name="Qin Y."/>
            <person name="Ma L."/>
            <person name="Li J."/>
            <person name="Zheng H."/>
            <person name="Wang S."/>
            <person name="Wang C."/>
            <person name="Xun L."/>
            <person name="Zhao G.-P."/>
            <person name="Zhou Z."/>
            <person name="Qu Y."/>
        </authorList>
    </citation>
    <scope>NUCLEOTIDE SEQUENCE [LARGE SCALE GENOMIC DNA]</scope>
    <source>
        <strain evidence="6">114-2 / CGMCC 5302</strain>
    </source>
</reference>
<feature type="compositionally biased region" description="Polar residues" evidence="4">
    <location>
        <begin position="221"/>
        <end position="237"/>
    </location>
</feature>
<feature type="repeat" description="ANK" evidence="3">
    <location>
        <begin position="274"/>
        <end position="295"/>
    </location>
</feature>
<proteinExistence type="predicted"/>
<dbReference type="PhylomeDB" id="S7ZC54"/>
<feature type="region of interest" description="Disordered" evidence="4">
    <location>
        <begin position="201"/>
        <end position="239"/>
    </location>
</feature>
<evidence type="ECO:0000313" key="6">
    <source>
        <dbReference type="Proteomes" id="UP000019376"/>
    </source>
</evidence>
<feature type="region of interest" description="Disordered" evidence="4">
    <location>
        <begin position="27"/>
        <end position="159"/>
    </location>
</feature>
<gene>
    <name evidence="5" type="ORF">PDE_01222</name>
</gene>
<dbReference type="Gene3D" id="1.25.40.20">
    <property type="entry name" value="Ankyrin repeat-containing domain"/>
    <property type="match status" value="2"/>
</dbReference>
<dbReference type="HOGENOM" id="CLU_780981_0_0_1"/>
<keyword evidence="2 3" id="KW-0040">ANK repeat</keyword>
<evidence type="ECO:0000256" key="4">
    <source>
        <dbReference type="SAM" id="MobiDB-lite"/>
    </source>
</evidence>
<name>S7ZC54_PENO1</name>
<dbReference type="PANTHER" id="PTHR24198:SF165">
    <property type="entry name" value="ANKYRIN REPEAT-CONTAINING PROTEIN-RELATED"/>
    <property type="match status" value="1"/>
</dbReference>
<dbReference type="SMART" id="SM00248">
    <property type="entry name" value="ANK"/>
    <property type="match status" value="4"/>
</dbReference>
<feature type="compositionally biased region" description="Low complexity" evidence="4">
    <location>
        <begin position="65"/>
        <end position="82"/>
    </location>
</feature>
<dbReference type="EMBL" id="KB644408">
    <property type="protein sequence ID" value="EPS26286.1"/>
    <property type="molecule type" value="Genomic_DNA"/>
</dbReference>
<dbReference type="OrthoDB" id="366390at2759"/>
<sequence length="392" mass="42105">MAMLGEPGCIVITAPVLGENWANISDPVERRRAQNRIAQRGYRKRLRQGAKANAEEKAEKGGRAKGSAAPTTTTTVTKSGSTRVKRSSSPPEIKKSQPQAPPRQSAIVAPPTPPDSASILSQGTHYPFHQSQPQPQPQQQQQRTPPPLPTDFNPYHAHLDHSSFLGGSWNAPLLEENRHHGHFQLSTPVDEQQLCLTPDKLQASPFAPSSTDTASLLGLPSRQSPDNGNLIPSTADGSISRGHTALHRAALHGHGQVLTVLLRAGADPTIPDNTGLTPLHFAAQNGHTSLVQQLLASTPPNRDLVRQATRMGETALHLAVQARQTTMVQVLLDHAPHVVNDQDLQGRTALHLACESNQQGLVDILVHAGAQLDIRDFTGQTLLHSACMGANL</sequence>